<evidence type="ECO:0000256" key="12">
    <source>
        <dbReference type="ARBA" id="ARBA00022695"/>
    </source>
</evidence>
<evidence type="ECO:0000256" key="7">
    <source>
        <dbReference type="ARBA" id="ARBA00019373"/>
    </source>
</evidence>
<comment type="similarity">
    <text evidence="5 18">Belongs to the CDS family.</text>
</comment>
<keyword evidence="15 19" id="KW-0472">Membrane</keyword>
<keyword evidence="21" id="KW-1185">Reference proteome</keyword>
<comment type="catalytic activity">
    <reaction evidence="1 18">
        <text>a 1,2-diacyl-sn-glycero-3-phosphate + CTP + H(+) = a CDP-1,2-diacyl-sn-glycerol + diphosphate</text>
        <dbReference type="Rhea" id="RHEA:16229"/>
        <dbReference type="ChEBI" id="CHEBI:15378"/>
        <dbReference type="ChEBI" id="CHEBI:33019"/>
        <dbReference type="ChEBI" id="CHEBI:37563"/>
        <dbReference type="ChEBI" id="CHEBI:58332"/>
        <dbReference type="ChEBI" id="CHEBI:58608"/>
        <dbReference type="EC" id="2.7.7.41"/>
    </reaction>
</comment>
<dbReference type="GO" id="GO:0005886">
    <property type="term" value="C:plasma membrane"/>
    <property type="evidence" value="ECO:0007669"/>
    <property type="project" value="UniProtKB-SubCell"/>
</dbReference>
<keyword evidence="12 18" id="KW-0548">Nucleotidyltransferase</keyword>
<dbReference type="PROSITE" id="PS01315">
    <property type="entry name" value="CDS"/>
    <property type="match status" value="1"/>
</dbReference>
<evidence type="ECO:0000256" key="3">
    <source>
        <dbReference type="ARBA" id="ARBA00005119"/>
    </source>
</evidence>
<dbReference type="PRINTS" id="PR00342">
    <property type="entry name" value="RHESUSRHD"/>
</dbReference>
<evidence type="ECO:0000256" key="9">
    <source>
        <dbReference type="ARBA" id="ARBA00022516"/>
    </source>
</evidence>
<feature type="transmembrane region" description="Helical" evidence="19">
    <location>
        <begin position="43"/>
        <end position="62"/>
    </location>
</feature>
<organism evidence="20 21">
    <name type="scientific">Erythrobacter aureus</name>
    <dbReference type="NCBI Taxonomy" id="2182384"/>
    <lineage>
        <taxon>Bacteria</taxon>
        <taxon>Pseudomonadati</taxon>
        <taxon>Pseudomonadota</taxon>
        <taxon>Alphaproteobacteria</taxon>
        <taxon>Sphingomonadales</taxon>
        <taxon>Erythrobacteraceae</taxon>
        <taxon>Erythrobacter/Porphyrobacter group</taxon>
        <taxon>Erythrobacter</taxon>
    </lineage>
</organism>
<evidence type="ECO:0000256" key="11">
    <source>
        <dbReference type="ARBA" id="ARBA00022692"/>
    </source>
</evidence>
<dbReference type="InterPro" id="IPR000374">
    <property type="entry name" value="PC_trans"/>
</dbReference>
<evidence type="ECO:0000256" key="5">
    <source>
        <dbReference type="ARBA" id="ARBA00010185"/>
    </source>
</evidence>
<dbReference type="OrthoDB" id="9799199at2"/>
<keyword evidence="14" id="KW-0443">Lipid metabolism</keyword>
<dbReference type="EC" id="2.7.7.41" evidence="6 18"/>
<evidence type="ECO:0000256" key="4">
    <source>
        <dbReference type="ARBA" id="ARBA00005189"/>
    </source>
</evidence>
<feature type="transmembrane region" description="Helical" evidence="19">
    <location>
        <begin position="68"/>
        <end position="88"/>
    </location>
</feature>
<comment type="pathway">
    <text evidence="4">Lipid metabolism.</text>
</comment>
<keyword evidence="13 19" id="KW-1133">Transmembrane helix</keyword>
<dbReference type="EMBL" id="CP031357">
    <property type="protein sequence ID" value="AXK43538.1"/>
    <property type="molecule type" value="Genomic_DNA"/>
</dbReference>
<evidence type="ECO:0000313" key="21">
    <source>
        <dbReference type="Proteomes" id="UP000254508"/>
    </source>
</evidence>
<evidence type="ECO:0000256" key="14">
    <source>
        <dbReference type="ARBA" id="ARBA00023098"/>
    </source>
</evidence>
<keyword evidence="8" id="KW-1003">Cell membrane</keyword>
<evidence type="ECO:0000256" key="17">
    <source>
        <dbReference type="ARBA" id="ARBA00023264"/>
    </source>
</evidence>
<keyword evidence="9" id="KW-0444">Lipid biosynthesis</keyword>
<evidence type="ECO:0000256" key="16">
    <source>
        <dbReference type="ARBA" id="ARBA00023209"/>
    </source>
</evidence>
<dbReference type="GO" id="GO:0004605">
    <property type="term" value="F:phosphatidate cytidylyltransferase activity"/>
    <property type="evidence" value="ECO:0007669"/>
    <property type="project" value="UniProtKB-EC"/>
</dbReference>
<accession>A0A345YHY6</accession>
<keyword evidence="10 18" id="KW-0808">Transferase</keyword>
<evidence type="ECO:0000256" key="6">
    <source>
        <dbReference type="ARBA" id="ARBA00012487"/>
    </source>
</evidence>
<evidence type="ECO:0000256" key="13">
    <source>
        <dbReference type="ARBA" id="ARBA00022989"/>
    </source>
</evidence>
<dbReference type="GO" id="GO:0016024">
    <property type="term" value="P:CDP-diacylglycerol biosynthetic process"/>
    <property type="evidence" value="ECO:0007669"/>
    <property type="project" value="UniProtKB-UniPathway"/>
</dbReference>
<keyword evidence="16" id="KW-0594">Phospholipid biosynthesis</keyword>
<evidence type="ECO:0000313" key="20">
    <source>
        <dbReference type="EMBL" id="AXK43538.1"/>
    </source>
</evidence>
<reference evidence="21" key="1">
    <citation type="submission" date="2018-07" db="EMBL/GenBank/DDBJ databases">
        <title>Genome sequence of Erythrobacter strain YH-07, an antagonistic bacterium isolated from Yellow Sea.</title>
        <authorList>
            <person name="Tang T."/>
            <person name="Liu Q."/>
            <person name="Sun X."/>
        </authorList>
    </citation>
    <scope>NUCLEOTIDE SEQUENCE [LARGE SCALE GENOMIC DNA]</scope>
    <source>
        <strain evidence="21">YH-07</strain>
    </source>
</reference>
<evidence type="ECO:0000256" key="1">
    <source>
        <dbReference type="ARBA" id="ARBA00001698"/>
    </source>
</evidence>
<evidence type="ECO:0000256" key="18">
    <source>
        <dbReference type="RuleBase" id="RU003938"/>
    </source>
</evidence>
<dbReference type="Pfam" id="PF01148">
    <property type="entry name" value="CTP_transf_1"/>
    <property type="match status" value="1"/>
</dbReference>
<dbReference type="PANTHER" id="PTHR46382">
    <property type="entry name" value="PHOSPHATIDATE CYTIDYLYLTRANSFERASE"/>
    <property type="match status" value="1"/>
</dbReference>
<protein>
    <recommendedName>
        <fullName evidence="7 18">Phosphatidate cytidylyltransferase</fullName>
        <ecNumber evidence="6 18">2.7.7.41</ecNumber>
    </recommendedName>
</protein>
<comment type="pathway">
    <text evidence="3 18">Phospholipid metabolism; CDP-diacylglycerol biosynthesis; CDP-diacylglycerol from sn-glycerol 3-phosphate: step 3/3.</text>
</comment>
<keyword evidence="17" id="KW-1208">Phospholipid metabolism</keyword>
<comment type="subcellular location">
    <subcellularLocation>
        <location evidence="2">Cell membrane</location>
        <topology evidence="2">Multi-pass membrane protein</topology>
    </subcellularLocation>
</comment>
<name>A0A345YHY6_9SPHN</name>
<dbReference type="PANTHER" id="PTHR46382:SF1">
    <property type="entry name" value="PHOSPHATIDATE CYTIDYLYLTRANSFERASE"/>
    <property type="match status" value="1"/>
</dbReference>
<evidence type="ECO:0000256" key="10">
    <source>
        <dbReference type="ARBA" id="ARBA00022679"/>
    </source>
</evidence>
<feature type="transmembrane region" description="Helical" evidence="19">
    <location>
        <begin position="15"/>
        <end position="36"/>
    </location>
</feature>
<dbReference type="AlphaFoldDB" id="A0A345YHY6"/>
<dbReference type="InterPro" id="IPR002229">
    <property type="entry name" value="RhesusRHD"/>
</dbReference>
<evidence type="ECO:0000256" key="15">
    <source>
        <dbReference type="ARBA" id="ARBA00023136"/>
    </source>
</evidence>
<sequence length="210" mass="21691">MIALAVGALLAGAPWFGWFILAVALVTMLEFVLLVIKATPNVSYRLAGILAGAIYIGIAGYMLSRFPIPIVVGVVGAVVSVDTFAYFFGRTLGGPKIAPSISPSKTWAGLLGGIVGASVWIAGWIYFVARATSGDSTMFFDLAEAGQILALGAVTAVAAQAGDFFESWLKRKAGVKDSSKLIPGHGGVFDRTDGMIPVVLLAGALLGAAR</sequence>
<gene>
    <name evidence="20" type="ORF">DVR09_07730</name>
</gene>
<keyword evidence="11 18" id="KW-0812">Transmembrane</keyword>
<dbReference type="Proteomes" id="UP000254508">
    <property type="component" value="Chromosome"/>
</dbReference>
<dbReference type="KEGG" id="err:DVR09_07730"/>
<evidence type="ECO:0000256" key="2">
    <source>
        <dbReference type="ARBA" id="ARBA00004651"/>
    </source>
</evidence>
<proteinExistence type="inferred from homology"/>
<evidence type="ECO:0000256" key="8">
    <source>
        <dbReference type="ARBA" id="ARBA00022475"/>
    </source>
</evidence>
<evidence type="ECO:0000256" key="19">
    <source>
        <dbReference type="SAM" id="Phobius"/>
    </source>
</evidence>
<feature type="transmembrane region" description="Helical" evidence="19">
    <location>
        <begin position="108"/>
        <end position="128"/>
    </location>
</feature>
<dbReference type="UniPathway" id="UPA00557">
    <property type="reaction ID" value="UER00614"/>
</dbReference>